<dbReference type="PANTHER" id="PTHR34185">
    <property type="entry name" value="DIADENYLATE CYCLASE"/>
    <property type="match status" value="1"/>
</dbReference>
<keyword evidence="8 10" id="KW-1133">Transmembrane helix</keyword>
<evidence type="ECO:0000256" key="4">
    <source>
        <dbReference type="ARBA" id="ARBA00022692"/>
    </source>
</evidence>
<keyword evidence="5 10" id="KW-0548">Nucleotidyltransferase</keyword>
<dbReference type="PROSITE" id="PS51794">
    <property type="entry name" value="DAC"/>
    <property type="match status" value="1"/>
</dbReference>
<dbReference type="SUPFAM" id="SSF143597">
    <property type="entry name" value="YojJ-like"/>
    <property type="match status" value="1"/>
</dbReference>
<dbReference type="InterPro" id="IPR045585">
    <property type="entry name" value="CdaA_N"/>
</dbReference>
<evidence type="ECO:0000259" key="12">
    <source>
        <dbReference type="PROSITE" id="PS51794"/>
    </source>
</evidence>
<dbReference type="PIRSF" id="PIRSF004793">
    <property type="entry name" value="UCP004793"/>
    <property type="match status" value="1"/>
</dbReference>
<gene>
    <name evidence="13" type="primary">cdaA</name>
    <name evidence="10" type="synonym">dacA</name>
    <name evidence="13" type="ORF">QJ036_10635</name>
</gene>
<dbReference type="Proteomes" id="UP001300383">
    <property type="component" value="Unassembled WGS sequence"/>
</dbReference>
<keyword evidence="9 10" id="KW-0472">Membrane</keyword>
<dbReference type="InterPro" id="IPR036888">
    <property type="entry name" value="DNA_integrity_DisA_N_sf"/>
</dbReference>
<evidence type="ECO:0000313" key="13">
    <source>
        <dbReference type="EMBL" id="MDI9242921.1"/>
    </source>
</evidence>
<feature type="transmembrane region" description="Helical" evidence="10">
    <location>
        <begin position="27"/>
        <end position="44"/>
    </location>
</feature>
<dbReference type="NCBIfam" id="TIGR00159">
    <property type="entry name" value="diadenylate cyclase CdaA"/>
    <property type="match status" value="1"/>
</dbReference>
<dbReference type="InterPro" id="IPR003390">
    <property type="entry name" value="DNA_integrity_scan_DisA_N"/>
</dbReference>
<name>A0AAP4EZD0_9FIRM</name>
<dbReference type="Gene3D" id="3.40.1700.10">
    <property type="entry name" value="DNA integrity scanning protein, DisA, N-terminal domain"/>
    <property type="match status" value="1"/>
</dbReference>
<feature type="transmembrane region" description="Helical" evidence="10">
    <location>
        <begin position="51"/>
        <end position="69"/>
    </location>
</feature>
<keyword evidence="3 10" id="KW-0808">Transferase</keyword>
<comment type="function">
    <text evidence="10">Catalyzes the condensation of 2 ATP molecules into cyclic di-AMP (c-di-AMP), a second messenger used to regulate differing processes in different bacteria.</text>
</comment>
<comment type="similarity">
    <text evidence="10">Belongs to the adenylate cyclase family. DacA/CdaA subfamily.</text>
</comment>
<comment type="caution">
    <text evidence="10">Lacks conserved residue(s) required for the propagation of feature annotation.</text>
</comment>
<keyword evidence="2 10" id="KW-1003">Cell membrane</keyword>
<dbReference type="GO" id="GO:0004016">
    <property type="term" value="F:adenylate cyclase activity"/>
    <property type="evidence" value="ECO:0007669"/>
    <property type="project" value="UniProtKB-UniRule"/>
</dbReference>
<keyword evidence="6 10" id="KW-0547">Nucleotide-binding</keyword>
<evidence type="ECO:0000256" key="3">
    <source>
        <dbReference type="ARBA" id="ARBA00022679"/>
    </source>
</evidence>
<evidence type="ECO:0000256" key="2">
    <source>
        <dbReference type="ARBA" id="ARBA00022475"/>
    </source>
</evidence>
<evidence type="ECO:0000256" key="7">
    <source>
        <dbReference type="ARBA" id="ARBA00022840"/>
    </source>
</evidence>
<dbReference type="Pfam" id="PF02457">
    <property type="entry name" value="DAC"/>
    <property type="match status" value="1"/>
</dbReference>
<accession>A0AAP4EZD0</accession>
<dbReference type="GO" id="GO:0106408">
    <property type="term" value="F:diadenylate cyclase activity"/>
    <property type="evidence" value="ECO:0007669"/>
    <property type="project" value="UniProtKB-EC"/>
</dbReference>
<dbReference type="EC" id="2.7.7.85" evidence="10"/>
<evidence type="ECO:0000256" key="1">
    <source>
        <dbReference type="ARBA" id="ARBA00000877"/>
    </source>
</evidence>
<keyword evidence="4 10" id="KW-0812">Transmembrane</keyword>
<sequence>MQIITKMFDIVKSYLSNSIPDIRITDIIEMIIIAVILYNIMLWIKNTRAWVLLRGILVLLAFILLAYIFRMNTILWLAERTINVGIIAVVIIFQPELRKALEQLGRNRVLGFLISDNGKVMEDRFSNKTMNEIVKATFEMSKAKTGALIVIERKTPLAEYERTGIVVDGVVTSQLLLNIFEHNTPLHDGAVIVRGNRVTAATCYLPLSDNMEISKDLGTRHRAAVGVSEASDSITVIVSEETGSVSVAFEGSLQRGLTPDTLKEELKKLISENEGSGSRKLKLLKGWQRNEKKADK</sequence>
<dbReference type="Pfam" id="PF19293">
    <property type="entry name" value="CdaA_N"/>
    <property type="match status" value="1"/>
</dbReference>
<dbReference type="GO" id="GO:0005524">
    <property type="term" value="F:ATP binding"/>
    <property type="evidence" value="ECO:0007669"/>
    <property type="project" value="UniProtKB-UniRule"/>
</dbReference>
<feature type="domain" description="DAC" evidence="12">
    <location>
        <begin position="94"/>
        <end position="259"/>
    </location>
</feature>
<protein>
    <recommendedName>
        <fullName evidence="10">Diadenylate cyclase</fullName>
        <shortName evidence="10">DAC</shortName>
        <ecNumber evidence="10">2.7.7.85</ecNumber>
    </recommendedName>
    <alternativeName>
        <fullName evidence="10">Cyclic-di-AMP synthase</fullName>
        <shortName evidence="10">c-di-AMP synthase</shortName>
    </alternativeName>
</protein>
<comment type="subunit">
    <text evidence="10">Probably a homodimer.</text>
</comment>
<dbReference type="InterPro" id="IPR014046">
    <property type="entry name" value="C-di-AMP_synthase"/>
</dbReference>
<evidence type="ECO:0000313" key="14">
    <source>
        <dbReference type="Proteomes" id="UP001300383"/>
    </source>
</evidence>
<dbReference type="RefSeq" id="WP_283231355.1">
    <property type="nucleotide sequence ID" value="NZ_JASGBQ010000021.1"/>
</dbReference>
<comment type="caution">
    <text evidence="13">The sequence shown here is derived from an EMBL/GenBank/DDBJ whole genome shotgun (WGS) entry which is preliminary data.</text>
</comment>
<dbReference type="EMBL" id="JASGBQ010000021">
    <property type="protein sequence ID" value="MDI9242921.1"/>
    <property type="molecule type" value="Genomic_DNA"/>
</dbReference>
<keyword evidence="7 10" id="KW-0067">ATP-binding</keyword>
<organism evidence="13 14">
    <name type="scientific">Fusibacillus kribbianus</name>
    <dbReference type="NCBI Taxonomy" id="3044208"/>
    <lineage>
        <taxon>Bacteria</taxon>
        <taxon>Bacillati</taxon>
        <taxon>Bacillota</taxon>
        <taxon>Clostridia</taxon>
        <taxon>Lachnospirales</taxon>
        <taxon>Lachnospiraceae</taxon>
        <taxon>Fusibacillus</taxon>
    </lineage>
</organism>
<evidence type="ECO:0000256" key="6">
    <source>
        <dbReference type="ARBA" id="ARBA00022741"/>
    </source>
</evidence>
<proteinExistence type="inferred from homology"/>
<evidence type="ECO:0000256" key="9">
    <source>
        <dbReference type="ARBA" id="ARBA00023136"/>
    </source>
</evidence>
<feature type="region of interest" description="Disordered" evidence="11">
    <location>
        <begin position="274"/>
        <end position="296"/>
    </location>
</feature>
<evidence type="ECO:0000256" key="11">
    <source>
        <dbReference type="SAM" id="MobiDB-lite"/>
    </source>
</evidence>
<dbReference type="InterPro" id="IPR034701">
    <property type="entry name" value="CdaA"/>
</dbReference>
<evidence type="ECO:0000256" key="5">
    <source>
        <dbReference type="ARBA" id="ARBA00022695"/>
    </source>
</evidence>
<dbReference type="HAMAP" id="MF_01499">
    <property type="entry name" value="DacA"/>
    <property type="match status" value="1"/>
</dbReference>
<dbReference type="GO" id="GO:0006171">
    <property type="term" value="P:cAMP biosynthetic process"/>
    <property type="evidence" value="ECO:0007669"/>
    <property type="project" value="InterPro"/>
</dbReference>
<dbReference type="PANTHER" id="PTHR34185:SF1">
    <property type="entry name" value="DIADENYLATE CYCLASE"/>
    <property type="match status" value="1"/>
</dbReference>
<evidence type="ECO:0000256" key="10">
    <source>
        <dbReference type="HAMAP-Rule" id="MF_01499"/>
    </source>
</evidence>
<comment type="catalytic activity">
    <reaction evidence="1 10">
        <text>2 ATP = 3',3'-c-di-AMP + 2 diphosphate</text>
        <dbReference type="Rhea" id="RHEA:35655"/>
        <dbReference type="ChEBI" id="CHEBI:30616"/>
        <dbReference type="ChEBI" id="CHEBI:33019"/>
        <dbReference type="ChEBI" id="CHEBI:71500"/>
        <dbReference type="EC" id="2.7.7.85"/>
    </reaction>
</comment>
<dbReference type="InterPro" id="IPR050338">
    <property type="entry name" value="DisA"/>
</dbReference>
<evidence type="ECO:0000256" key="8">
    <source>
        <dbReference type="ARBA" id="ARBA00022989"/>
    </source>
</evidence>
<reference evidence="13 14" key="1">
    <citation type="submission" date="2023-05" db="EMBL/GenBank/DDBJ databases">
        <title>[ruminococcus] sp. nov., isolated from a pig farm feces dump.</title>
        <authorList>
            <person name="Chang Y.-H."/>
        </authorList>
    </citation>
    <scope>NUCLEOTIDE SEQUENCE [LARGE SCALE GENOMIC DNA]</scope>
    <source>
        <strain evidence="13 14">YH-rum2234</strain>
    </source>
</reference>
<keyword evidence="14" id="KW-1185">Reference proteome</keyword>
<dbReference type="AlphaFoldDB" id="A0AAP4EZD0"/>
<dbReference type="FunFam" id="3.40.1700.10:FF:000002">
    <property type="entry name" value="Diadenylate cyclase"/>
    <property type="match status" value="1"/>
</dbReference>